<sequence length="62" mass="7039">MEALVYTFLLASILGIIFFAIFFLESPKVTTNKMKWFFIILIKVMSAPPGSLLQLVPVFVGW</sequence>
<keyword evidence="5 9" id="KW-1133">Transmembrane helix</keyword>
<keyword evidence="3" id="KW-0602">Photosynthesis</keyword>
<evidence type="ECO:0000256" key="6">
    <source>
        <dbReference type="ARBA" id="ARBA00023078"/>
    </source>
</evidence>
<protein>
    <submittedName>
        <fullName evidence="10">PSII T-protein</fullName>
    </submittedName>
</protein>
<dbReference type="PANTHER" id="PTHR36411:SF2">
    <property type="entry name" value="PHOTOSYSTEM II REACTION CENTER PROTEIN T"/>
    <property type="match status" value="1"/>
</dbReference>
<evidence type="ECO:0000256" key="7">
    <source>
        <dbReference type="ARBA" id="ARBA00023136"/>
    </source>
</evidence>
<keyword evidence="8" id="KW-0604">Photosystem II</keyword>
<feature type="transmembrane region" description="Helical" evidence="9">
    <location>
        <begin position="6"/>
        <end position="24"/>
    </location>
</feature>
<evidence type="ECO:0000256" key="5">
    <source>
        <dbReference type="ARBA" id="ARBA00022989"/>
    </source>
</evidence>
<keyword evidence="4 9" id="KW-0812">Transmembrane</keyword>
<evidence type="ECO:0000256" key="1">
    <source>
        <dbReference type="ARBA" id="ARBA00008658"/>
    </source>
</evidence>
<gene>
    <name evidence="10" type="ORF">NC653_038661</name>
</gene>
<comment type="similarity">
    <text evidence="1">Belongs to the PsbT family.</text>
</comment>
<accession>A0AAD6LHR5</accession>
<evidence type="ECO:0000313" key="11">
    <source>
        <dbReference type="Proteomes" id="UP001164929"/>
    </source>
</evidence>
<comment type="caution">
    <text evidence="10">The sequence shown here is derived from an EMBL/GenBank/DDBJ whole genome shotgun (WGS) entry which is preliminary data.</text>
</comment>
<evidence type="ECO:0000256" key="8">
    <source>
        <dbReference type="ARBA" id="ARBA00023276"/>
    </source>
</evidence>
<evidence type="ECO:0000313" key="10">
    <source>
        <dbReference type="EMBL" id="KAJ6960704.1"/>
    </source>
</evidence>
<dbReference type="Proteomes" id="UP001164929">
    <property type="component" value="Chromosome 17"/>
</dbReference>
<dbReference type="PANTHER" id="PTHR36411">
    <property type="match status" value="1"/>
</dbReference>
<keyword evidence="6" id="KW-0793">Thylakoid</keyword>
<evidence type="ECO:0000256" key="3">
    <source>
        <dbReference type="ARBA" id="ARBA00022531"/>
    </source>
</evidence>
<dbReference type="GO" id="GO:0005737">
    <property type="term" value="C:cytoplasm"/>
    <property type="evidence" value="ECO:0007669"/>
    <property type="project" value="UniProtKB-ARBA"/>
</dbReference>
<dbReference type="Pfam" id="PF01405">
    <property type="entry name" value="PsbT"/>
    <property type="match status" value="1"/>
</dbReference>
<evidence type="ECO:0000256" key="4">
    <source>
        <dbReference type="ARBA" id="ARBA00022692"/>
    </source>
</evidence>
<proteinExistence type="inferred from homology"/>
<dbReference type="AlphaFoldDB" id="A0AAD6LHR5"/>
<evidence type="ECO:0000256" key="9">
    <source>
        <dbReference type="SAM" id="Phobius"/>
    </source>
</evidence>
<dbReference type="GO" id="GO:0009539">
    <property type="term" value="C:photosystem II reaction center"/>
    <property type="evidence" value="ECO:0007669"/>
    <property type="project" value="InterPro"/>
</dbReference>
<keyword evidence="7 9" id="KW-0472">Membrane</keyword>
<organism evidence="10 11">
    <name type="scientific">Populus alba x Populus x berolinensis</name>
    <dbReference type="NCBI Taxonomy" id="444605"/>
    <lineage>
        <taxon>Eukaryota</taxon>
        <taxon>Viridiplantae</taxon>
        <taxon>Streptophyta</taxon>
        <taxon>Embryophyta</taxon>
        <taxon>Tracheophyta</taxon>
        <taxon>Spermatophyta</taxon>
        <taxon>Magnoliopsida</taxon>
        <taxon>eudicotyledons</taxon>
        <taxon>Gunneridae</taxon>
        <taxon>Pentapetalae</taxon>
        <taxon>rosids</taxon>
        <taxon>fabids</taxon>
        <taxon>Malpighiales</taxon>
        <taxon>Salicaceae</taxon>
        <taxon>Saliceae</taxon>
        <taxon>Populus</taxon>
    </lineage>
</organism>
<dbReference type="SUPFAM" id="SSF161029">
    <property type="entry name" value="Photosystem II reaction center protein T, PsbT"/>
    <property type="match status" value="1"/>
</dbReference>
<feature type="transmembrane region" description="Helical" evidence="9">
    <location>
        <begin position="36"/>
        <end position="60"/>
    </location>
</feature>
<dbReference type="EMBL" id="JAQIZT010000017">
    <property type="protein sequence ID" value="KAJ6960704.1"/>
    <property type="molecule type" value="Genomic_DNA"/>
</dbReference>
<evidence type="ECO:0000256" key="2">
    <source>
        <dbReference type="ARBA" id="ARBA00022528"/>
    </source>
</evidence>
<dbReference type="InterPro" id="IPR001743">
    <property type="entry name" value="PSII_PsbT"/>
</dbReference>
<keyword evidence="2" id="KW-0934">Plastid</keyword>
<name>A0AAD6LHR5_9ROSI</name>
<reference evidence="10" key="1">
    <citation type="journal article" date="2023" name="Mol. Ecol. Resour.">
        <title>Chromosome-level genome assembly of a triploid poplar Populus alba 'Berolinensis'.</title>
        <authorList>
            <person name="Chen S."/>
            <person name="Yu Y."/>
            <person name="Wang X."/>
            <person name="Wang S."/>
            <person name="Zhang T."/>
            <person name="Zhou Y."/>
            <person name="He R."/>
            <person name="Meng N."/>
            <person name="Wang Y."/>
            <person name="Liu W."/>
            <person name="Liu Z."/>
            <person name="Liu J."/>
            <person name="Guo Q."/>
            <person name="Huang H."/>
            <person name="Sederoff R.R."/>
            <person name="Wang G."/>
            <person name="Qu G."/>
            <person name="Chen S."/>
        </authorList>
    </citation>
    <scope>NUCLEOTIDE SEQUENCE</scope>
    <source>
        <strain evidence="10">SC-2020</strain>
    </source>
</reference>
<dbReference type="GO" id="GO:0015979">
    <property type="term" value="P:photosynthesis"/>
    <property type="evidence" value="ECO:0007669"/>
    <property type="project" value="UniProtKB-KW"/>
</dbReference>
<dbReference type="InterPro" id="IPR037268">
    <property type="entry name" value="PSII_PsbT_sf"/>
</dbReference>
<keyword evidence="2" id="KW-0150">Chloroplast</keyword>
<keyword evidence="11" id="KW-1185">Reference proteome</keyword>